<evidence type="ECO:0000313" key="2">
    <source>
        <dbReference type="EMBL" id="CDT47285.1"/>
    </source>
</evidence>
<proteinExistence type="predicted"/>
<evidence type="ECO:0000256" key="1">
    <source>
        <dbReference type="SAM" id="SignalP"/>
    </source>
</evidence>
<comment type="caution">
    <text evidence="2">The sequence shown here is derived from an EMBL/GenBank/DDBJ whole genome shotgun (WGS) entry which is preliminary data.</text>
</comment>
<dbReference type="Proteomes" id="UP000041625">
    <property type="component" value="Unassembled WGS sequence"/>
</dbReference>
<gene>
    <name evidence="2" type="ORF">VCR31J2_100010</name>
</gene>
<reference evidence="2 3" key="1">
    <citation type="submission" date="2014-06" db="EMBL/GenBank/DDBJ databases">
        <authorList>
            <person name="Le Roux F."/>
        </authorList>
    </citation>
    <scope>NUCLEOTIDE SEQUENCE [LARGE SCALE GENOMIC DNA]</scope>
    <source>
        <strain evidence="2 3">J2-31</strain>
    </source>
</reference>
<accession>A0AA86X8B9</accession>
<organism evidence="2 3">
    <name type="scientific">Vibrio coralliirubri</name>
    <dbReference type="NCBI Taxonomy" id="1516159"/>
    <lineage>
        <taxon>Bacteria</taxon>
        <taxon>Pseudomonadati</taxon>
        <taxon>Pseudomonadota</taxon>
        <taxon>Gammaproteobacteria</taxon>
        <taxon>Vibrionales</taxon>
        <taxon>Vibrionaceae</taxon>
        <taxon>Vibrio</taxon>
    </lineage>
</organism>
<keyword evidence="1" id="KW-0732">Signal</keyword>
<dbReference type="AlphaFoldDB" id="A0AA86X8B9"/>
<evidence type="ECO:0000313" key="3">
    <source>
        <dbReference type="Proteomes" id="UP000041625"/>
    </source>
</evidence>
<dbReference type="EMBL" id="CCKJ01000002">
    <property type="protein sequence ID" value="CDT47285.1"/>
    <property type="molecule type" value="Genomic_DNA"/>
</dbReference>
<feature type="signal peptide" evidence="1">
    <location>
        <begin position="1"/>
        <end position="20"/>
    </location>
</feature>
<name>A0AA86X8B9_9VIBR</name>
<keyword evidence="3" id="KW-1185">Reference proteome</keyword>
<dbReference type="RefSeq" id="WP_017093102.1">
    <property type="nucleotide sequence ID" value="NZ_FXUU01000001.1"/>
</dbReference>
<sequence length="178" mass="20303">MKLKIVVLLATALISQTVTAQTNSLSPTDALFNQASVKAVIDMAFNTKSERYTEFASLFNLCQKRPSNPQCGEKYKAKRTNYEVANANYNVLLMTNEPQFITLMMPPVNYEELVSGLKTLGYLSDEPEKVEQAQTLDALNEWLVLHRFARTDEIYFMHALMVRAEELSQQLHTERHPV</sequence>
<protein>
    <submittedName>
        <fullName evidence="2">Uncharacterized protein</fullName>
    </submittedName>
</protein>
<feature type="chain" id="PRO_5041706719" evidence="1">
    <location>
        <begin position="21"/>
        <end position="178"/>
    </location>
</feature>